<proteinExistence type="inferred from homology"/>
<evidence type="ECO:0000256" key="4">
    <source>
        <dbReference type="ARBA" id="ARBA00022792"/>
    </source>
</evidence>
<evidence type="ECO:0000256" key="3">
    <source>
        <dbReference type="ARBA" id="ARBA00022448"/>
    </source>
</evidence>
<accession>A0A2R6WJ64</accession>
<evidence type="ECO:0000256" key="1">
    <source>
        <dbReference type="ARBA" id="ARBA00004637"/>
    </source>
</evidence>
<dbReference type="Proteomes" id="UP000244005">
    <property type="component" value="Unassembled WGS sequence"/>
</dbReference>
<feature type="chain" id="PRO_5015355386" evidence="9">
    <location>
        <begin position="25"/>
        <end position="119"/>
    </location>
</feature>
<dbReference type="GO" id="GO:0031348">
    <property type="term" value="P:negative regulation of defense response"/>
    <property type="evidence" value="ECO:0007669"/>
    <property type="project" value="UniProtKB-ARBA"/>
</dbReference>
<keyword evidence="8" id="KW-0472">Membrane</keyword>
<keyword evidence="6" id="KW-0811">Translocation</keyword>
<dbReference type="PANTHER" id="PTHR12388">
    <property type="entry name" value="MITOCHONDRIA ASSOCIATED GRANULOCYTE MACROPHAGE CSF SIGNALING MOLECULE"/>
    <property type="match status" value="1"/>
</dbReference>
<dbReference type="InterPro" id="IPR036869">
    <property type="entry name" value="J_dom_sf"/>
</dbReference>
<dbReference type="Gene3D" id="1.10.287.110">
    <property type="entry name" value="DnaJ domain"/>
    <property type="match status" value="1"/>
</dbReference>
<keyword evidence="4" id="KW-0999">Mitochondrion inner membrane</keyword>
<organism evidence="10 11">
    <name type="scientific">Marchantia polymorpha</name>
    <name type="common">Common liverwort</name>
    <name type="synonym">Marchantia aquatica</name>
    <dbReference type="NCBI Taxonomy" id="3197"/>
    <lineage>
        <taxon>Eukaryota</taxon>
        <taxon>Viridiplantae</taxon>
        <taxon>Streptophyta</taxon>
        <taxon>Embryophyta</taxon>
        <taxon>Marchantiophyta</taxon>
        <taxon>Marchantiopsida</taxon>
        <taxon>Marchantiidae</taxon>
        <taxon>Marchantiales</taxon>
        <taxon>Marchantiaceae</taxon>
        <taxon>Marchantia</taxon>
    </lineage>
</organism>
<evidence type="ECO:0000256" key="5">
    <source>
        <dbReference type="ARBA" id="ARBA00022927"/>
    </source>
</evidence>
<evidence type="ECO:0000313" key="10">
    <source>
        <dbReference type="EMBL" id="PTQ33884.1"/>
    </source>
</evidence>
<keyword evidence="11" id="KW-1185">Reference proteome</keyword>
<evidence type="ECO:0000256" key="2">
    <source>
        <dbReference type="ARBA" id="ARBA00008817"/>
    </source>
</evidence>
<evidence type="ECO:0000313" key="11">
    <source>
        <dbReference type="Proteomes" id="UP000244005"/>
    </source>
</evidence>
<evidence type="ECO:0000256" key="9">
    <source>
        <dbReference type="SAM" id="SignalP"/>
    </source>
</evidence>
<name>A0A2R6WJ64_MARPO</name>
<keyword evidence="9" id="KW-0732">Signal</keyword>
<dbReference type="EMBL" id="KZ772757">
    <property type="protein sequence ID" value="PTQ33884.1"/>
    <property type="molecule type" value="Genomic_DNA"/>
</dbReference>
<protein>
    <submittedName>
        <fullName evidence="10">Uncharacterized protein</fullName>
    </submittedName>
</protein>
<dbReference type="OrthoDB" id="10262892at2759"/>
<dbReference type="FunFam" id="1.10.287.110:FF:000006">
    <property type="entry name" value="Import inner membrane translocase subunit TIM16"/>
    <property type="match status" value="1"/>
</dbReference>
<dbReference type="Gramene" id="Mp3g09390.1">
    <property type="protein sequence ID" value="Mp3g09390.1.cds"/>
    <property type="gene ID" value="Mp3g09390"/>
</dbReference>
<dbReference type="Pfam" id="PF03656">
    <property type="entry name" value="Pam16"/>
    <property type="match status" value="1"/>
</dbReference>
<keyword evidence="5" id="KW-0653">Protein transport</keyword>
<dbReference type="GO" id="GO:0030150">
    <property type="term" value="P:protein import into mitochondrial matrix"/>
    <property type="evidence" value="ECO:0000318"/>
    <property type="project" value="GO_Central"/>
</dbReference>
<dbReference type="InterPro" id="IPR005341">
    <property type="entry name" value="Tim16"/>
</dbReference>
<dbReference type="OMA" id="AKYLIQI"/>
<comment type="subcellular location">
    <subcellularLocation>
        <location evidence="1">Mitochondrion inner membrane</location>
        <topology evidence="1">Peripheral membrane protein</topology>
    </subcellularLocation>
</comment>
<sequence>MAAKILANLIVLGSGVLLRAVSQAYRQAIQNASKSGVAQETVQNMAKRTSKTMSISEARMILGVSENTPMEEVLKKYEALFERNAKMGSFYVQSKVQRAKECIEQAQQSEPQEQEHPTG</sequence>
<evidence type="ECO:0000256" key="8">
    <source>
        <dbReference type="ARBA" id="ARBA00023136"/>
    </source>
</evidence>
<dbReference type="AlphaFoldDB" id="A0A2R6WJ64"/>
<gene>
    <name evidence="10" type="ORF">MARPO_0085s0088</name>
</gene>
<feature type="signal peptide" evidence="9">
    <location>
        <begin position="1"/>
        <end position="24"/>
    </location>
</feature>
<evidence type="ECO:0000256" key="6">
    <source>
        <dbReference type="ARBA" id="ARBA00023010"/>
    </source>
</evidence>
<evidence type="ECO:0000256" key="7">
    <source>
        <dbReference type="ARBA" id="ARBA00023128"/>
    </source>
</evidence>
<reference evidence="11" key="1">
    <citation type="journal article" date="2017" name="Cell">
        <title>Insights into land plant evolution garnered from the Marchantia polymorpha genome.</title>
        <authorList>
            <person name="Bowman J.L."/>
            <person name="Kohchi T."/>
            <person name="Yamato K.T."/>
            <person name="Jenkins J."/>
            <person name="Shu S."/>
            <person name="Ishizaki K."/>
            <person name="Yamaoka S."/>
            <person name="Nishihama R."/>
            <person name="Nakamura Y."/>
            <person name="Berger F."/>
            <person name="Adam C."/>
            <person name="Aki S.S."/>
            <person name="Althoff F."/>
            <person name="Araki T."/>
            <person name="Arteaga-Vazquez M.A."/>
            <person name="Balasubrmanian S."/>
            <person name="Barry K."/>
            <person name="Bauer D."/>
            <person name="Boehm C.R."/>
            <person name="Briginshaw L."/>
            <person name="Caballero-Perez J."/>
            <person name="Catarino B."/>
            <person name="Chen F."/>
            <person name="Chiyoda S."/>
            <person name="Chovatia M."/>
            <person name="Davies K.M."/>
            <person name="Delmans M."/>
            <person name="Demura T."/>
            <person name="Dierschke T."/>
            <person name="Dolan L."/>
            <person name="Dorantes-Acosta A.E."/>
            <person name="Eklund D.M."/>
            <person name="Florent S.N."/>
            <person name="Flores-Sandoval E."/>
            <person name="Fujiyama A."/>
            <person name="Fukuzawa H."/>
            <person name="Galik B."/>
            <person name="Grimanelli D."/>
            <person name="Grimwood J."/>
            <person name="Grossniklaus U."/>
            <person name="Hamada T."/>
            <person name="Haseloff J."/>
            <person name="Hetherington A.J."/>
            <person name="Higo A."/>
            <person name="Hirakawa Y."/>
            <person name="Hundley H.N."/>
            <person name="Ikeda Y."/>
            <person name="Inoue K."/>
            <person name="Inoue S.I."/>
            <person name="Ishida S."/>
            <person name="Jia Q."/>
            <person name="Kakita M."/>
            <person name="Kanazawa T."/>
            <person name="Kawai Y."/>
            <person name="Kawashima T."/>
            <person name="Kennedy M."/>
            <person name="Kinose K."/>
            <person name="Kinoshita T."/>
            <person name="Kohara Y."/>
            <person name="Koide E."/>
            <person name="Komatsu K."/>
            <person name="Kopischke S."/>
            <person name="Kubo M."/>
            <person name="Kyozuka J."/>
            <person name="Lagercrantz U."/>
            <person name="Lin S.S."/>
            <person name="Lindquist E."/>
            <person name="Lipzen A.M."/>
            <person name="Lu C.W."/>
            <person name="De Luna E."/>
            <person name="Martienssen R.A."/>
            <person name="Minamino N."/>
            <person name="Mizutani M."/>
            <person name="Mizutani M."/>
            <person name="Mochizuki N."/>
            <person name="Monte I."/>
            <person name="Mosher R."/>
            <person name="Nagasaki H."/>
            <person name="Nakagami H."/>
            <person name="Naramoto S."/>
            <person name="Nishitani K."/>
            <person name="Ohtani M."/>
            <person name="Okamoto T."/>
            <person name="Okumura M."/>
            <person name="Phillips J."/>
            <person name="Pollak B."/>
            <person name="Reinders A."/>
            <person name="Rovekamp M."/>
            <person name="Sano R."/>
            <person name="Sawa S."/>
            <person name="Schmid M.W."/>
            <person name="Shirakawa M."/>
            <person name="Solano R."/>
            <person name="Spunde A."/>
            <person name="Suetsugu N."/>
            <person name="Sugano S."/>
            <person name="Sugiyama A."/>
            <person name="Sun R."/>
            <person name="Suzuki Y."/>
            <person name="Takenaka M."/>
            <person name="Takezawa D."/>
            <person name="Tomogane H."/>
            <person name="Tsuzuki M."/>
            <person name="Ueda T."/>
            <person name="Umeda M."/>
            <person name="Ward J.M."/>
            <person name="Watanabe Y."/>
            <person name="Yazaki K."/>
            <person name="Yokoyama R."/>
            <person name="Yoshitake Y."/>
            <person name="Yotsui I."/>
            <person name="Zachgo S."/>
            <person name="Schmutz J."/>
        </authorList>
    </citation>
    <scope>NUCLEOTIDE SEQUENCE [LARGE SCALE GENOMIC DNA]</scope>
    <source>
        <strain evidence="11">Tak-1</strain>
    </source>
</reference>
<comment type="similarity">
    <text evidence="2">Belongs to the TIM16/PAM16 family.</text>
</comment>
<dbReference type="PANTHER" id="PTHR12388:SF0">
    <property type="entry name" value="MITOCHONDRIAL IMPORT INNER MEMBRANE TRANSLOCASE SUBUNIT TIM16"/>
    <property type="match status" value="1"/>
</dbReference>
<keyword evidence="3" id="KW-0813">Transport</keyword>
<keyword evidence="7" id="KW-0496">Mitochondrion</keyword>
<dbReference type="GO" id="GO:0005744">
    <property type="term" value="C:TIM23 mitochondrial import inner membrane translocase complex"/>
    <property type="evidence" value="ECO:0000318"/>
    <property type="project" value="GO_Central"/>
</dbReference>